<feature type="domain" description="Glycosyl hydrolase 94 catalytic" evidence="3">
    <location>
        <begin position="15"/>
        <end position="47"/>
    </location>
</feature>
<reference evidence="4" key="1">
    <citation type="journal article" date="2015" name="Nature">
        <title>Complex archaea that bridge the gap between prokaryotes and eukaryotes.</title>
        <authorList>
            <person name="Spang A."/>
            <person name="Saw J.H."/>
            <person name="Jorgensen S.L."/>
            <person name="Zaremba-Niedzwiedzka K."/>
            <person name="Martijn J."/>
            <person name="Lind A.E."/>
            <person name="van Eijk R."/>
            <person name="Schleper C."/>
            <person name="Guy L."/>
            <person name="Ettema T.J."/>
        </authorList>
    </citation>
    <scope>NUCLEOTIDE SEQUENCE</scope>
</reference>
<evidence type="ECO:0000259" key="3">
    <source>
        <dbReference type="Pfam" id="PF17167"/>
    </source>
</evidence>
<dbReference type="GO" id="GO:0005975">
    <property type="term" value="P:carbohydrate metabolic process"/>
    <property type="evidence" value="ECO:0007669"/>
    <property type="project" value="InterPro"/>
</dbReference>
<dbReference type="SUPFAM" id="SSF48208">
    <property type="entry name" value="Six-hairpin glycosidases"/>
    <property type="match status" value="1"/>
</dbReference>
<proteinExistence type="predicted"/>
<protein>
    <recommendedName>
        <fullName evidence="3">Glycosyl hydrolase 94 catalytic domain-containing protein</fullName>
    </recommendedName>
</protein>
<dbReference type="Pfam" id="PF17167">
    <property type="entry name" value="Glyco_hydro_94"/>
    <property type="match status" value="1"/>
</dbReference>
<dbReference type="AlphaFoldDB" id="A0A0F9RWE5"/>
<keyword evidence="2" id="KW-0808">Transferase</keyword>
<dbReference type="InterPro" id="IPR033432">
    <property type="entry name" value="GH94_catalytic"/>
</dbReference>
<dbReference type="Gene3D" id="1.50.10.10">
    <property type="match status" value="1"/>
</dbReference>
<sequence length="124" mass="14378">MISEFCYLYTYGTWTGNDHPKFGAAKNSWLTGTASWTMKAATDWILGIRSDFHGLKINPCIPKKWDKFRVTRYFRNAIYDIQVQNPEHRSKGIKLVKVDNIIKENNLLPVFKDGKKHDVKVLMG</sequence>
<keyword evidence="1" id="KW-0328">Glycosyltransferase</keyword>
<dbReference type="PANTHER" id="PTHR37469">
    <property type="entry name" value="CELLOBIONIC ACID PHOSPHORYLASE-RELATED"/>
    <property type="match status" value="1"/>
</dbReference>
<organism evidence="4">
    <name type="scientific">marine sediment metagenome</name>
    <dbReference type="NCBI Taxonomy" id="412755"/>
    <lineage>
        <taxon>unclassified sequences</taxon>
        <taxon>metagenomes</taxon>
        <taxon>ecological metagenomes</taxon>
    </lineage>
</organism>
<accession>A0A0F9RWE5</accession>
<dbReference type="EMBL" id="LAZR01002500">
    <property type="protein sequence ID" value="KKN29241.1"/>
    <property type="molecule type" value="Genomic_DNA"/>
</dbReference>
<evidence type="ECO:0000313" key="4">
    <source>
        <dbReference type="EMBL" id="KKN29241.1"/>
    </source>
</evidence>
<dbReference type="GO" id="GO:0016757">
    <property type="term" value="F:glycosyltransferase activity"/>
    <property type="evidence" value="ECO:0007669"/>
    <property type="project" value="UniProtKB-KW"/>
</dbReference>
<dbReference type="Gene3D" id="2.60.420.10">
    <property type="entry name" value="Maltose phosphorylase, domain 3"/>
    <property type="match status" value="1"/>
</dbReference>
<comment type="caution">
    <text evidence="4">The sequence shown here is derived from an EMBL/GenBank/DDBJ whole genome shotgun (WGS) entry which is preliminary data.</text>
</comment>
<name>A0A0F9RWE5_9ZZZZ</name>
<dbReference type="InterPro" id="IPR008928">
    <property type="entry name" value="6-hairpin_glycosidase_sf"/>
</dbReference>
<evidence type="ECO:0000256" key="1">
    <source>
        <dbReference type="ARBA" id="ARBA00022676"/>
    </source>
</evidence>
<evidence type="ECO:0000256" key="2">
    <source>
        <dbReference type="ARBA" id="ARBA00022679"/>
    </source>
</evidence>
<dbReference type="InterPro" id="IPR052047">
    <property type="entry name" value="GH94_Enzymes"/>
</dbReference>
<dbReference type="InterPro" id="IPR012341">
    <property type="entry name" value="6hp_glycosidase-like_sf"/>
</dbReference>
<gene>
    <name evidence="4" type="ORF">LCGC14_0846060</name>
</gene>
<dbReference type="PANTHER" id="PTHR37469:SF2">
    <property type="entry name" value="CELLOBIONIC ACID PHOSPHORYLASE"/>
    <property type="match status" value="1"/>
</dbReference>